<evidence type="ECO:0000313" key="3">
    <source>
        <dbReference type="Proteomes" id="UP000712157"/>
    </source>
</evidence>
<dbReference type="RefSeq" id="WP_238721934.1">
    <property type="nucleotide sequence ID" value="NZ_JAHQCW010000019.1"/>
</dbReference>
<name>A0A949K6V1_9FIRM</name>
<reference evidence="2" key="1">
    <citation type="submission" date="2021-06" db="EMBL/GenBank/DDBJ databases">
        <title>Description of novel taxa of the family Lachnospiraceae.</title>
        <authorList>
            <person name="Chaplin A.V."/>
            <person name="Sokolova S.R."/>
            <person name="Pikina A.P."/>
            <person name="Korzhanova M."/>
            <person name="Belova V."/>
            <person name="Korostin D."/>
            <person name="Efimov B.A."/>
        </authorList>
    </citation>
    <scope>NUCLEOTIDE SEQUENCE</scope>
    <source>
        <strain evidence="2">ASD5720</strain>
    </source>
</reference>
<evidence type="ECO:0000313" key="2">
    <source>
        <dbReference type="EMBL" id="MBU9737353.1"/>
    </source>
</evidence>
<keyword evidence="1" id="KW-0812">Transmembrane</keyword>
<dbReference type="AlphaFoldDB" id="A0A949K6V1"/>
<keyword evidence="1" id="KW-1133">Transmembrane helix</keyword>
<dbReference type="Proteomes" id="UP000712157">
    <property type="component" value="Unassembled WGS sequence"/>
</dbReference>
<feature type="transmembrane region" description="Helical" evidence="1">
    <location>
        <begin position="84"/>
        <end position="103"/>
    </location>
</feature>
<feature type="transmembrane region" description="Helical" evidence="1">
    <location>
        <begin position="38"/>
        <end position="58"/>
    </location>
</feature>
<feature type="transmembrane region" description="Helical" evidence="1">
    <location>
        <begin position="115"/>
        <end position="134"/>
    </location>
</feature>
<accession>A0A949K6V1</accession>
<feature type="transmembrane region" description="Helical" evidence="1">
    <location>
        <begin position="12"/>
        <end position="32"/>
    </location>
</feature>
<feature type="transmembrane region" description="Helical" evidence="1">
    <location>
        <begin position="180"/>
        <end position="199"/>
    </location>
</feature>
<evidence type="ECO:0000256" key="1">
    <source>
        <dbReference type="SAM" id="Phobius"/>
    </source>
</evidence>
<comment type="caution">
    <text evidence="2">The sequence shown here is derived from an EMBL/GenBank/DDBJ whole genome shotgun (WGS) entry which is preliminary data.</text>
</comment>
<protein>
    <submittedName>
        <fullName evidence="2">Uncharacterized protein</fullName>
    </submittedName>
</protein>
<gene>
    <name evidence="2" type="ORF">KTH89_12455</name>
</gene>
<keyword evidence="1" id="KW-0472">Membrane</keyword>
<dbReference type="EMBL" id="JAHQCW010000019">
    <property type="protein sequence ID" value="MBU9737353.1"/>
    <property type="molecule type" value="Genomic_DNA"/>
</dbReference>
<sequence length="217" mass="24106">MIKHECKIVGINPVWITGLLTGVFLAVCSGGGDNIHWGYVGFEIIFPFYTAIIVGEWCRVRTDPMFETIAAQAESLFTWIVRRYILLLAGILIFSIAGIEGVSALKPGMDVMDLLLTYMTTAFFLSSLCVAVSICTSTPHMAVMVTGIVWLFSLMAVSMIRYKPVSYFYLFIRYAGGDDPIWRVNKTILVVLGLCLWGISYTACRIRIFATADPGKD</sequence>
<organism evidence="2 3">
    <name type="scientific">Diplocloster agilis</name>
    <dbReference type="NCBI Taxonomy" id="2850323"/>
    <lineage>
        <taxon>Bacteria</taxon>
        <taxon>Bacillati</taxon>
        <taxon>Bacillota</taxon>
        <taxon>Clostridia</taxon>
        <taxon>Lachnospirales</taxon>
        <taxon>Lachnospiraceae</taxon>
        <taxon>Diplocloster</taxon>
    </lineage>
</organism>
<keyword evidence="3" id="KW-1185">Reference proteome</keyword>
<feature type="transmembrane region" description="Helical" evidence="1">
    <location>
        <begin position="141"/>
        <end position="160"/>
    </location>
</feature>
<proteinExistence type="predicted"/>